<accession>B2ILI2</accession>
<dbReference type="AlphaFoldDB" id="B2ILI2"/>
<evidence type="ECO:0000256" key="1">
    <source>
        <dbReference type="SAM" id="Coils"/>
    </source>
</evidence>
<evidence type="ECO:0000313" key="3">
    <source>
        <dbReference type="Proteomes" id="UP000001695"/>
    </source>
</evidence>
<keyword evidence="3" id="KW-1185">Reference proteome</keyword>
<keyword evidence="1" id="KW-0175">Coiled coil</keyword>
<organism evidence="2 3">
    <name type="scientific">Beijerinckia indica subsp. indica (strain ATCC 9039 / DSM 1715 / NCIMB 8712)</name>
    <dbReference type="NCBI Taxonomy" id="395963"/>
    <lineage>
        <taxon>Bacteria</taxon>
        <taxon>Pseudomonadati</taxon>
        <taxon>Pseudomonadota</taxon>
        <taxon>Alphaproteobacteria</taxon>
        <taxon>Hyphomicrobiales</taxon>
        <taxon>Beijerinckiaceae</taxon>
        <taxon>Beijerinckia</taxon>
    </lineage>
</organism>
<geneLocation type="plasmid" evidence="2 3">
    <name>pBIND01</name>
</geneLocation>
<proteinExistence type="predicted"/>
<dbReference type="EMBL" id="CP001017">
    <property type="protein sequence ID" value="ACB97382.1"/>
    <property type="molecule type" value="Genomic_DNA"/>
</dbReference>
<name>B2ILI2_BEII9</name>
<dbReference type="Proteomes" id="UP000001695">
    <property type="component" value="Plasmid pBIND01"/>
</dbReference>
<protein>
    <submittedName>
        <fullName evidence="2">Uncharacterized protein</fullName>
    </submittedName>
</protein>
<dbReference type="RefSeq" id="WP_012382995.1">
    <property type="nucleotide sequence ID" value="NC_010580.1"/>
</dbReference>
<evidence type="ECO:0000313" key="2">
    <source>
        <dbReference type="EMBL" id="ACB97382.1"/>
    </source>
</evidence>
<gene>
    <name evidence="2" type="ordered locus">Bind_3853</name>
</gene>
<dbReference type="OrthoDB" id="7282177at2"/>
<reference evidence="2 3" key="1">
    <citation type="submission" date="2008-03" db="EMBL/GenBank/DDBJ databases">
        <title>Complete sequence of plasmid1 of Beijerinckia indica subsp. indica ATCC 9039.</title>
        <authorList>
            <consortium name="US DOE Joint Genome Institute"/>
            <person name="Copeland A."/>
            <person name="Lucas S."/>
            <person name="Lapidus A."/>
            <person name="Glavina del Rio T."/>
            <person name="Dalin E."/>
            <person name="Tice H."/>
            <person name="Bruce D."/>
            <person name="Goodwin L."/>
            <person name="Pitluck S."/>
            <person name="LaButti K."/>
            <person name="Schmutz J."/>
            <person name="Larimer F."/>
            <person name="Land M."/>
            <person name="Hauser L."/>
            <person name="Kyrpides N."/>
            <person name="Mikhailova N."/>
            <person name="Dunfield P.F."/>
            <person name="Dedysh S.N."/>
            <person name="Liesack W."/>
            <person name="Saw J.H."/>
            <person name="Alam M."/>
            <person name="Chen Y."/>
            <person name="Murrell J.C."/>
            <person name="Richardson P."/>
        </authorList>
    </citation>
    <scope>NUCLEOTIDE SEQUENCE [LARGE SCALE GENOMIC DNA]</scope>
    <source>
        <strain evidence="3">ATCC 9039 / DSM 1715 / NCIMB 8712</strain>
        <plasmid evidence="2 3">pBIND01</plasmid>
    </source>
</reference>
<keyword evidence="2" id="KW-0614">Plasmid</keyword>
<dbReference type="HOGENOM" id="CLU_1709666_0_0_5"/>
<sequence length="153" mass="17922">MLEDDEEGGSSLFGNYSWYQMGRASAESDARTRQLLRARFSPPKPQIDVDALIAQNNALRQNYAQLHQDYQKLYGLYEQDQRQKSALQKELKEAKEFGESALKGYRDRGDDITDISNTLMYAVKYLCDKGYRVKDLPFKIPLWLYQMYENRNN</sequence>
<dbReference type="KEGG" id="bid:Bind_3853"/>
<feature type="coiled-coil region" evidence="1">
    <location>
        <begin position="49"/>
        <end position="97"/>
    </location>
</feature>